<dbReference type="AlphaFoldDB" id="A0AAD5LQF0"/>
<evidence type="ECO:0000259" key="1">
    <source>
        <dbReference type="PROSITE" id="PS50195"/>
    </source>
</evidence>
<accession>A0AAD5LQF0</accession>
<dbReference type="GO" id="GO:0035091">
    <property type="term" value="F:phosphatidylinositol binding"/>
    <property type="evidence" value="ECO:0007669"/>
    <property type="project" value="InterPro"/>
</dbReference>
<reference evidence="2" key="1">
    <citation type="submission" date="2021-12" db="EMBL/GenBank/DDBJ databases">
        <title>Prjna785345.</title>
        <authorList>
            <person name="Rujirawat T."/>
            <person name="Krajaejun T."/>
        </authorList>
    </citation>
    <scope>NUCLEOTIDE SEQUENCE</scope>
    <source>
        <strain evidence="2">Pi057C3</strain>
    </source>
</reference>
<feature type="domain" description="PX" evidence="1">
    <location>
        <begin position="25"/>
        <end position="162"/>
    </location>
</feature>
<proteinExistence type="predicted"/>
<organism evidence="2 3">
    <name type="scientific">Pythium insidiosum</name>
    <name type="common">Pythiosis disease agent</name>
    <dbReference type="NCBI Taxonomy" id="114742"/>
    <lineage>
        <taxon>Eukaryota</taxon>
        <taxon>Sar</taxon>
        <taxon>Stramenopiles</taxon>
        <taxon>Oomycota</taxon>
        <taxon>Peronosporomycetes</taxon>
        <taxon>Pythiales</taxon>
        <taxon>Pythiaceae</taxon>
        <taxon>Pythium</taxon>
    </lineage>
</organism>
<evidence type="ECO:0000313" key="2">
    <source>
        <dbReference type="EMBL" id="KAJ0406125.1"/>
    </source>
</evidence>
<dbReference type="Proteomes" id="UP001209570">
    <property type="component" value="Unassembled WGS sequence"/>
</dbReference>
<dbReference type="InterPro" id="IPR036871">
    <property type="entry name" value="PX_dom_sf"/>
</dbReference>
<dbReference type="CDD" id="cd06093">
    <property type="entry name" value="PX_domain"/>
    <property type="match status" value="1"/>
</dbReference>
<dbReference type="SUPFAM" id="SSF64268">
    <property type="entry name" value="PX domain"/>
    <property type="match status" value="1"/>
</dbReference>
<protein>
    <recommendedName>
        <fullName evidence="1">PX domain-containing protein</fullName>
    </recommendedName>
</protein>
<dbReference type="Pfam" id="PF00787">
    <property type="entry name" value="PX"/>
    <property type="match status" value="1"/>
</dbReference>
<dbReference type="Gene3D" id="3.30.1520.10">
    <property type="entry name" value="Phox-like domain"/>
    <property type="match status" value="1"/>
</dbReference>
<name>A0AAD5LQF0_PYTIN</name>
<dbReference type="InterPro" id="IPR001683">
    <property type="entry name" value="PX_dom"/>
</dbReference>
<gene>
    <name evidence="2" type="ORF">P43SY_008376</name>
</gene>
<dbReference type="EMBL" id="JAKCXM010000036">
    <property type="protein sequence ID" value="KAJ0406125.1"/>
    <property type="molecule type" value="Genomic_DNA"/>
</dbReference>
<dbReference type="PROSITE" id="PS50195">
    <property type="entry name" value="PX"/>
    <property type="match status" value="1"/>
</dbReference>
<evidence type="ECO:0000313" key="3">
    <source>
        <dbReference type="Proteomes" id="UP001209570"/>
    </source>
</evidence>
<comment type="caution">
    <text evidence="2">The sequence shown here is derived from an EMBL/GenBank/DDBJ whole genome shotgun (WGS) entry which is preliminary data.</text>
</comment>
<sequence length="290" mass="33070">MYDDEAISVSISASKELEGDAAFSNAEGACASSSSAAASKRQKFTMYTVIVRNRLTGSKVIVKHRYSDFYRLRKELIEFVSWGHCRACDSFLAVISEYPFPRRRLLRSSQPGVVKERMDSLALFLRHLLQCIQFKRFEDCEHAKSNVEACVLRQFLQIEYEELFPKMSAKAHVLHAMEERRQQQQVLVAGLRAQTAAHSAVGERHELSKKSSRPPVVDADTCRRCLQKWTHCYCNDDDDDDGFYPQHDDARGRDSDASDSSRCSRCHHEWGQCFCCQQVSPTVSSACTEY</sequence>
<keyword evidence="3" id="KW-1185">Reference proteome</keyword>